<feature type="binding site" evidence="7 9">
    <location>
        <position position="118"/>
    </location>
    <ligand>
        <name>substrate</name>
    </ligand>
</feature>
<evidence type="ECO:0000256" key="2">
    <source>
        <dbReference type="ARBA" id="ARBA00004861"/>
    </source>
</evidence>
<dbReference type="AlphaFoldDB" id="A0A532VAH4"/>
<dbReference type="InterPro" id="IPR011060">
    <property type="entry name" value="RibuloseP-bd_barrel"/>
</dbReference>
<evidence type="ECO:0000256" key="7">
    <source>
        <dbReference type="HAMAP-Rule" id="MF_01200"/>
    </source>
</evidence>
<dbReference type="InterPro" id="IPR001754">
    <property type="entry name" value="OMPdeCOase_dom"/>
</dbReference>
<comment type="catalytic activity">
    <reaction evidence="6 7 10">
        <text>orotidine 5'-phosphate + H(+) = UMP + CO2</text>
        <dbReference type="Rhea" id="RHEA:11596"/>
        <dbReference type="ChEBI" id="CHEBI:15378"/>
        <dbReference type="ChEBI" id="CHEBI:16526"/>
        <dbReference type="ChEBI" id="CHEBI:57538"/>
        <dbReference type="ChEBI" id="CHEBI:57865"/>
        <dbReference type="EC" id="4.1.1.23"/>
    </reaction>
</comment>
<dbReference type="GO" id="GO:0005829">
    <property type="term" value="C:cytosol"/>
    <property type="evidence" value="ECO:0007669"/>
    <property type="project" value="TreeGrafter"/>
</dbReference>
<protein>
    <recommendedName>
        <fullName evidence="7">Orotidine 5'-phosphate decarboxylase</fullName>
        <ecNumber evidence="7">4.1.1.23</ecNumber>
    </recommendedName>
    <alternativeName>
        <fullName evidence="7">OMP decarboxylase</fullName>
        <shortName evidence="7">OMPDCase</shortName>
        <shortName evidence="7">OMPdecase</shortName>
    </alternativeName>
</protein>
<evidence type="ECO:0000256" key="8">
    <source>
        <dbReference type="PIRSR" id="PIRSR614732-1"/>
    </source>
</evidence>
<feature type="binding site" evidence="7">
    <location>
        <begin position="58"/>
        <end position="67"/>
    </location>
    <ligand>
        <name>substrate</name>
    </ligand>
</feature>
<dbReference type="InterPro" id="IPR013785">
    <property type="entry name" value="Aldolase_TIM"/>
</dbReference>
<feature type="active site" description="For OMPdecase activity" evidence="8">
    <location>
        <position position="58"/>
    </location>
</feature>
<feature type="binding site" evidence="7 9">
    <location>
        <position position="210"/>
    </location>
    <ligand>
        <name>substrate</name>
    </ligand>
</feature>
<comment type="function">
    <text evidence="1 7">Catalyzes the decarboxylation of orotidine 5'-monophosphate (OMP) to uridine 5'-monophosphate (UMP).</text>
</comment>
<feature type="binding site" evidence="7 9">
    <location>
        <position position="211"/>
    </location>
    <ligand>
        <name>substrate</name>
    </ligand>
</feature>
<evidence type="ECO:0000256" key="6">
    <source>
        <dbReference type="ARBA" id="ARBA00049157"/>
    </source>
</evidence>
<dbReference type="GO" id="GO:0004590">
    <property type="term" value="F:orotidine-5'-phosphate decarboxylase activity"/>
    <property type="evidence" value="ECO:0007669"/>
    <property type="project" value="UniProtKB-UniRule"/>
</dbReference>
<evidence type="ECO:0000256" key="10">
    <source>
        <dbReference type="RuleBase" id="RU000512"/>
    </source>
</evidence>
<feature type="binding site" evidence="7 9">
    <location>
        <position position="31"/>
    </location>
    <ligand>
        <name>substrate</name>
    </ligand>
</feature>
<keyword evidence="5 7" id="KW-0456">Lyase</keyword>
<dbReference type="HAMAP" id="MF_01200_B">
    <property type="entry name" value="OMPdecase_type1_B"/>
    <property type="match status" value="1"/>
</dbReference>
<reference evidence="12 13" key="1">
    <citation type="submission" date="2017-06" db="EMBL/GenBank/DDBJ databases">
        <title>Novel microbial phyla capable of carbon fixation and sulfur reduction in deep-sea sediments.</title>
        <authorList>
            <person name="Huang J."/>
            <person name="Baker B."/>
            <person name="Wang Y."/>
        </authorList>
    </citation>
    <scope>NUCLEOTIDE SEQUENCE [LARGE SCALE GENOMIC DNA]</scope>
    <source>
        <strain evidence="12">B3_TA06</strain>
    </source>
</reference>
<proteinExistence type="inferred from homology"/>
<dbReference type="UniPathway" id="UPA00070">
    <property type="reaction ID" value="UER00120"/>
</dbReference>
<evidence type="ECO:0000256" key="9">
    <source>
        <dbReference type="PIRSR" id="PIRSR614732-2"/>
    </source>
</evidence>
<name>A0A532VAH4_UNCT6</name>
<dbReference type="EC" id="4.1.1.23" evidence="7"/>
<dbReference type="InterPro" id="IPR018089">
    <property type="entry name" value="OMPdecase_AS"/>
</dbReference>
<feature type="active site" description="For OMPdecase activity" evidence="8">
    <location>
        <position position="60"/>
    </location>
</feature>
<evidence type="ECO:0000313" key="13">
    <source>
        <dbReference type="Proteomes" id="UP000317778"/>
    </source>
</evidence>
<feature type="binding site" evidence="7 9">
    <location>
        <position position="190"/>
    </location>
    <ligand>
        <name>substrate</name>
    </ligand>
</feature>
<keyword evidence="4 7" id="KW-0665">Pyrimidine biosynthesis</keyword>
<dbReference type="Pfam" id="PF00215">
    <property type="entry name" value="OMPdecase"/>
    <property type="match status" value="1"/>
</dbReference>
<organism evidence="12 13">
    <name type="scientific">candidate division TA06 bacterium B3_TA06</name>
    <dbReference type="NCBI Taxonomy" id="2012487"/>
    <lineage>
        <taxon>Bacteria</taxon>
        <taxon>Bacteria division TA06</taxon>
    </lineage>
</organism>
<accession>A0A532VAH4</accession>
<comment type="pathway">
    <text evidence="2 7 10">Pyrimidine metabolism; UMP biosynthesis via de novo pathway; UMP from orotate: step 2/2.</text>
</comment>
<feature type="binding site" evidence="7 9">
    <location>
        <position position="181"/>
    </location>
    <ligand>
        <name>substrate</name>
    </ligand>
</feature>
<dbReference type="EMBL" id="NJBO01000001">
    <property type="protein sequence ID" value="TKJ44205.1"/>
    <property type="molecule type" value="Genomic_DNA"/>
</dbReference>
<dbReference type="PROSITE" id="PS00156">
    <property type="entry name" value="OMPDECASE"/>
    <property type="match status" value="1"/>
</dbReference>
<feature type="active site" description="For OMPdecase activity" evidence="8">
    <location>
        <position position="63"/>
    </location>
</feature>
<dbReference type="CDD" id="cd04725">
    <property type="entry name" value="OMP_decarboxylase_like"/>
    <property type="match status" value="1"/>
</dbReference>
<dbReference type="SMART" id="SM00934">
    <property type="entry name" value="OMPdecase"/>
    <property type="match status" value="1"/>
</dbReference>
<feature type="active site" description="Proton donor" evidence="7">
    <location>
        <position position="60"/>
    </location>
</feature>
<evidence type="ECO:0000313" key="12">
    <source>
        <dbReference type="EMBL" id="TKJ44205.1"/>
    </source>
</evidence>
<evidence type="ECO:0000256" key="4">
    <source>
        <dbReference type="ARBA" id="ARBA00022975"/>
    </source>
</evidence>
<dbReference type="SUPFAM" id="SSF51366">
    <property type="entry name" value="Ribulose-phoshate binding barrel"/>
    <property type="match status" value="1"/>
</dbReference>
<dbReference type="Gene3D" id="3.20.20.70">
    <property type="entry name" value="Aldolase class I"/>
    <property type="match status" value="1"/>
</dbReference>
<evidence type="ECO:0000259" key="11">
    <source>
        <dbReference type="SMART" id="SM00934"/>
    </source>
</evidence>
<dbReference type="InterPro" id="IPR014732">
    <property type="entry name" value="OMPdecase"/>
</dbReference>
<sequence length="235" mass="25014">MTELIVAANLPSFEELAAFVKKTKDHVSYYKIDSGLYTKAGPAAVKLIKDEGKKVFLDLKLHDIPSTVARAAACCMELGVDMFNVHAMGGFAMMEAVVKETWSFHNGAPLILGVTILTSIDEAAFRDLFGSPSNSLEEHVLLLARLAKSAGLSGVVASAQEIKKIKDVCGDDFVVVSPGIRLPDEDVGDQMRVDTPAGAAAAGADFIVVGRPILHADDPVAVIERYKKGLKSESG</sequence>
<dbReference type="NCBIfam" id="TIGR01740">
    <property type="entry name" value="pyrF"/>
    <property type="match status" value="1"/>
</dbReference>
<comment type="similarity">
    <text evidence="7">Belongs to the OMP decarboxylase family. Type 1 subfamily.</text>
</comment>
<dbReference type="InterPro" id="IPR047596">
    <property type="entry name" value="OMPdecase_bac"/>
</dbReference>
<dbReference type="Proteomes" id="UP000317778">
    <property type="component" value="Unassembled WGS sequence"/>
</dbReference>
<dbReference type="PANTHER" id="PTHR32119">
    <property type="entry name" value="OROTIDINE 5'-PHOSPHATE DECARBOXYLASE"/>
    <property type="match status" value="1"/>
</dbReference>
<keyword evidence="3 7" id="KW-0210">Decarboxylase</keyword>
<evidence type="ECO:0000256" key="5">
    <source>
        <dbReference type="ARBA" id="ARBA00023239"/>
    </source>
</evidence>
<feature type="domain" description="Orotidine 5'-phosphate decarboxylase" evidence="11">
    <location>
        <begin position="3"/>
        <end position="226"/>
    </location>
</feature>
<dbReference type="GO" id="GO:0044205">
    <property type="term" value="P:'de novo' UMP biosynthetic process"/>
    <property type="evidence" value="ECO:0007669"/>
    <property type="project" value="UniProtKB-UniRule"/>
</dbReference>
<comment type="subunit">
    <text evidence="7">Homodimer.</text>
</comment>
<dbReference type="GO" id="GO:0006207">
    <property type="term" value="P:'de novo' pyrimidine nucleobase biosynthetic process"/>
    <property type="evidence" value="ECO:0007669"/>
    <property type="project" value="InterPro"/>
</dbReference>
<evidence type="ECO:0000256" key="1">
    <source>
        <dbReference type="ARBA" id="ARBA00002356"/>
    </source>
</evidence>
<comment type="caution">
    <text evidence="12">The sequence shown here is derived from an EMBL/GenBank/DDBJ whole genome shotgun (WGS) entry which is preliminary data.</text>
</comment>
<gene>
    <name evidence="7 12" type="primary">pyrF</name>
    <name evidence="12" type="ORF">CEE36_00230</name>
</gene>
<dbReference type="NCBIfam" id="NF001273">
    <property type="entry name" value="PRK00230.1"/>
    <property type="match status" value="1"/>
</dbReference>
<dbReference type="PANTHER" id="PTHR32119:SF2">
    <property type="entry name" value="OROTIDINE 5'-PHOSPHATE DECARBOXYLASE"/>
    <property type="match status" value="1"/>
</dbReference>
<evidence type="ECO:0000256" key="3">
    <source>
        <dbReference type="ARBA" id="ARBA00022793"/>
    </source>
</evidence>
<comment type="caution">
    <text evidence="7">Lacks conserved residue(s) required for the propagation of feature annotation.</text>
</comment>